<dbReference type="InterPro" id="IPR051781">
    <property type="entry name" value="Metallo-dep_Hydrolase"/>
</dbReference>
<accession>A0A366H1H7</accession>
<dbReference type="GO" id="GO:0016810">
    <property type="term" value="F:hydrolase activity, acting on carbon-nitrogen (but not peptide) bonds"/>
    <property type="evidence" value="ECO:0007669"/>
    <property type="project" value="InterPro"/>
</dbReference>
<dbReference type="OrthoDB" id="9782972at2"/>
<dbReference type="RefSeq" id="WP_113934857.1">
    <property type="nucleotide sequence ID" value="NZ_JACCEU010000011.1"/>
</dbReference>
<evidence type="ECO:0000313" key="3">
    <source>
        <dbReference type="Proteomes" id="UP000253628"/>
    </source>
</evidence>
<evidence type="ECO:0000313" key="2">
    <source>
        <dbReference type="EMBL" id="RBP35742.1"/>
    </source>
</evidence>
<sequence length="495" mass="53762">MQRLESDSGQPSRYAPFRHVHSATCGCQCASPVVRALHRRVSADLTRRMFLGGMAAAVLPFLGFKSDSAFAQQAKESKRPILLTNLRLFDGITSVVQKGRNIRIEGNKVVDLPAAGELPGDVEIIDCGGRLAMPGLIDAHWHSTLCGLSQMQAMTADVPYIHLLAAHEAQRTLMRGFTTTRDAGGPSFALKRAIDEGIAHGPRIYPSGAMITQTSGHGDFRMRYEIPRADGDITHTMRAGMSSIADGESEVLRRAREELMLGASQIKLMGGGGVTSPYDPLDSVQFTEAELRAGVAAASDWGTYVMVHVYTAKGIERAVRAGVQSIEHGQLADEEVVRMMADKGIWWSLQPFLADEDANKLADPAARANQVRVAEGTVRAYEMAQKFNVQTAWGTDILFTPQNLPHQGRMLAKLTRFYQPLDLLRMATGQNGQLLMMSGLRNPYEGALGTIAAGSLADILIADGDPAVNLDFLTDPDANLRLIMKDGKIYKSTLA</sequence>
<dbReference type="InterPro" id="IPR032466">
    <property type="entry name" value="Metal_Hydrolase"/>
</dbReference>
<dbReference type="Pfam" id="PF01979">
    <property type="entry name" value="Amidohydro_1"/>
    <property type="match status" value="1"/>
</dbReference>
<organism evidence="2 3">
    <name type="scientific">Eoetvoesiella caeni</name>
    <dbReference type="NCBI Taxonomy" id="645616"/>
    <lineage>
        <taxon>Bacteria</taxon>
        <taxon>Pseudomonadati</taxon>
        <taxon>Pseudomonadota</taxon>
        <taxon>Betaproteobacteria</taxon>
        <taxon>Burkholderiales</taxon>
        <taxon>Alcaligenaceae</taxon>
        <taxon>Eoetvoesiella</taxon>
    </lineage>
</organism>
<dbReference type="CDD" id="cd01299">
    <property type="entry name" value="Met_dep_hydrolase_A"/>
    <property type="match status" value="1"/>
</dbReference>
<evidence type="ECO:0000259" key="1">
    <source>
        <dbReference type="Pfam" id="PF01979"/>
    </source>
</evidence>
<keyword evidence="3" id="KW-1185">Reference proteome</keyword>
<name>A0A366H1H7_9BURK</name>
<dbReference type="SUPFAM" id="SSF51556">
    <property type="entry name" value="Metallo-dependent hydrolases"/>
    <property type="match status" value="1"/>
</dbReference>
<dbReference type="Proteomes" id="UP000253628">
    <property type="component" value="Unassembled WGS sequence"/>
</dbReference>
<dbReference type="EMBL" id="QNRQ01000015">
    <property type="protein sequence ID" value="RBP35742.1"/>
    <property type="molecule type" value="Genomic_DNA"/>
</dbReference>
<keyword evidence="2" id="KW-0378">Hydrolase</keyword>
<gene>
    <name evidence="2" type="ORF">DFR37_11516</name>
</gene>
<dbReference type="PANTHER" id="PTHR43135">
    <property type="entry name" value="ALPHA-D-RIBOSE 1-METHYLPHOSPHONATE 5-TRIPHOSPHATE DIPHOSPHATASE"/>
    <property type="match status" value="1"/>
</dbReference>
<proteinExistence type="predicted"/>
<dbReference type="Gene3D" id="2.30.40.10">
    <property type="entry name" value="Urease, subunit C, domain 1"/>
    <property type="match status" value="1"/>
</dbReference>
<reference evidence="2 3" key="1">
    <citation type="submission" date="2018-06" db="EMBL/GenBank/DDBJ databases">
        <title>Genomic Encyclopedia of Type Strains, Phase IV (KMG-IV): sequencing the most valuable type-strain genomes for metagenomic binning, comparative biology and taxonomic classification.</title>
        <authorList>
            <person name="Goeker M."/>
        </authorList>
    </citation>
    <scope>NUCLEOTIDE SEQUENCE [LARGE SCALE GENOMIC DNA]</scope>
    <source>
        <strain evidence="2 3">DSM 25520</strain>
    </source>
</reference>
<dbReference type="InterPro" id="IPR057744">
    <property type="entry name" value="OTAase-like"/>
</dbReference>
<dbReference type="InterPro" id="IPR011059">
    <property type="entry name" value="Metal-dep_hydrolase_composite"/>
</dbReference>
<dbReference type="Gene3D" id="3.20.20.140">
    <property type="entry name" value="Metal-dependent hydrolases"/>
    <property type="match status" value="1"/>
</dbReference>
<dbReference type="AlphaFoldDB" id="A0A366H1H7"/>
<comment type="caution">
    <text evidence="2">The sequence shown here is derived from an EMBL/GenBank/DDBJ whole genome shotgun (WGS) entry which is preliminary data.</text>
</comment>
<dbReference type="PANTHER" id="PTHR43135:SF3">
    <property type="entry name" value="ALPHA-D-RIBOSE 1-METHYLPHOSPHONATE 5-TRIPHOSPHATE DIPHOSPHATASE"/>
    <property type="match status" value="1"/>
</dbReference>
<protein>
    <submittedName>
        <fullName evidence="2">Imidazolonepropionase-like amidohydrolase</fullName>
    </submittedName>
</protein>
<dbReference type="SUPFAM" id="SSF51338">
    <property type="entry name" value="Composite domain of metallo-dependent hydrolases"/>
    <property type="match status" value="2"/>
</dbReference>
<dbReference type="InterPro" id="IPR006680">
    <property type="entry name" value="Amidohydro-rel"/>
</dbReference>
<feature type="domain" description="Amidohydrolase-related" evidence="1">
    <location>
        <begin position="132"/>
        <end position="489"/>
    </location>
</feature>